<name>A0A8J2X773_9STRA</name>
<keyword evidence="3" id="KW-1185">Reference proteome</keyword>
<reference evidence="2" key="1">
    <citation type="submission" date="2021-11" db="EMBL/GenBank/DDBJ databases">
        <authorList>
            <consortium name="Genoscope - CEA"/>
            <person name="William W."/>
        </authorList>
    </citation>
    <scope>NUCLEOTIDE SEQUENCE</scope>
</reference>
<dbReference type="EMBL" id="CAKKNE010000006">
    <property type="protein sequence ID" value="CAH0379381.1"/>
    <property type="molecule type" value="Genomic_DNA"/>
</dbReference>
<evidence type="ECO:0000313" key="3">
    <source>
        <dbReference type="Proteomes" id="UP000789595"/>
    </source>
</evidence>
<dbReference type="Proteomes" id="UP000789595">
    <property type="component" value="Unassembled WGS sequence"/>
</dbReference>
<gene>
    <name evidence="2" type="ORF">PECAL_6P10000</name>
</gene>
<dbReference type="OrthoDB" id="71637at2759"/>
<dbReference type="AlphaFoldDB" id="A0A8J2X773"/>
<accession>A0A8J2X773</accession>
<comment type="caution">
    <text evidence="2">The sequence shown here is derived from an EMBL/GenBank/DDBJ whole genome shotgun (WGS) entry which is preliminary data.</text>
</comment>
<evidence type="ECO:0000256" key="1">
    <source>
        <dbReference type="SAM" id="Coils"/>
    </source>
</evidence>
<organism evidence="2 3">
    <name type="scientific">Pelagomonas calceolata</name>
    <dbReference type="NCBI Taxonomy" id="35677"/>
    <lineage>
        <taxon>Eukaryota</taxon>
        <taxon>Sar</taxon>
        <taxon>Stramenopiles</taxon>
        <taxon>Ochrophyta</taxon>
        <taxon>Pelagophyceae</taxon>
        <taxon>Pelagomonadales</taxon>
        <taxon>Pelagomonadaceae</taxon>
        <taxon>Pelagomonas</taxon>
    </lineage>
</organism>
<keyword evidence="1" id="KW-0175">Coiled coil</keyword>
<evidence type="ECO:0000313" key="2">
    <source>
        <dbReference type="EMBL" id="CAH0379381.1"/>
    </source>
</evidence>
<proteinExistence type="predicted"/>
<protein>
    <submittedName>
        <fullName evidence="2">Uncharacterized protein</fullName>
    </submittedName>
</protein>
<feature type="coiled-coil region" evidence="1">
    <location>
        <begin position="77"/>
        <end position="104"/>
    </location>
</feature>
<sequence length="524" mass="58806">MNSVNLEPVSLETSLLDDAIRQSMPVGFFRQMEHDVESSHVDMVGATKHSMPYVAETTLLETLRGHNAILGAIQETVDRHDELLESARHEMKQLREFLAAVERSTRKQSEELAGTRQQLIDNRDQISVLQGRLSTFKDLEDKVCSQDGQITALQKLANDMDARFTRRFEGTQTFLSKVDMRLGTVEEVVSHLQARVAKLKENLLVPAQNVTLPTELQADLTGNVDDRGSQLTHLLASFRDQLEIHEADVERQRKMLQDHAIAISGKASIEIENIVHSHSLHLEGVQAKIDANAECHLPSMLAAIDEAEKQLVDILNQLKYKVSYEDVDVKVEARFGEILVYLQSALHATEADDDDVRRETSQLRRGLDEMRTIKADRGDLAQIRSQIASQVDDIMSANEIKNFKHELDTRPKRAEILDLLAKKTSFWDLKQSLDAALGDRMQKSNTSDSNAAAIVSREPKQAHAPLLEFTKKHPLNFLGQCVSCEASLNHTDRPNKIPGIKPLYISGITPATLVSRNTSQREGR</sequence>